<evidence type="ECO:0000313" key="2">
    <source>
        <dbReference type="EMBL" id="SDY86805.1"/>
    </source>
</evidence>
<reference evidence="3" key="1">
    <citation type="submission" date="2016-10" db="EMBL/GenBank/DDBJ databases">
        <authorList>
            <person name="Varghese N."/>
            <person name="Submissions S."/>
        </authorList>
    </citation>
    <scope>NUCLEOTIDE SEQUENCE [LARGE SCALE GENOMIC DNA]</scope>
    <source>
        <strain evidence="3">CGMCC 4.3530</strain>
    </source>
</reference>
<dbReference type="EMBL" id="FNOK01000037">
    <property type="protein sequence ID" value="SDY86805.1"/>
    <property type="molecule type" value="Genomic_DNA"/>
</dbReference>
<evidence type="ECO:0000256" key="1">
    <source>
        <dbReference type="SAM" id="MobiDB-lite"/>
    </source>
</evidence>
<dbReference type="RefSeq" id="WP_245761500.1">
    <property type="nucleotide sequence ID" value="NZ_FNOK01000037.1"/>
</dbReference>
<dbReference type="AlphaFoldDB" id="A0A1H3NEB6"/>
<gene>
    <name evidence="2" type="ORF">SAMN05216215_103770</name>
</gene>
<keyword evidence="3" id="KW-1185">Reference proteome</keyword>
<organism evidence="2 3">
    <name type="scientific">Saccharopolyspora shandongensis</name>
    <dbReference type="NCBI Taxonomy" id="418495"/>
    <lineage>
        <taxon>Bacteria</taxon>
        <taxon>Bacillati</taxon>
        <taxon>Actinomycetota</taxon>
        <taxon>Actinomycetes</taxon>
        <taxon>Pseudonocardiales</taxon>
        <taxon>Pseudonocardiaceae</taxon>
        <taxon>Saccharopolyspora</taxon>
    </lineage>
</organism>
<dbReference type="STRING" id="418495.SAMN05216215_103770"/>
<evidence type="ECO:0000313" key="3">
    <source>
        <dbReference type="Proteomes" id="UP000199529"/>
    </source>
</evidence>
<accession>A0A1H3NEB6</accession>
<protein>
    <submittedName>
        <fullName evidence="2">Uncharacterized protein</fullName>
    </submittedName>
</protein>
<name>A0A1H3NEB6_9PSEU</name>
<dbReference type="Proteomes" id="UP000199529">
    <property type="component" value="Unassembled WGS sequence"/>
</dbReference>
<feature type="region of interest" description="Disordered" evidence="1">
    <location>
        <begin position="23"/>
        <end position="44"/>
    </location>
</feature>
<proteinExistence type="predicted"/>
<sequence>MTFTSMVYAREMRFHEVPDTQVEFTGHPGEESASGSERTHLPDPVLAGVTYREVHVDYRIVSRLRTEPGCGSDGSS</sequence>